<dbReference type="EMBL" id="CACSIO010000017">
    <property type="protein sequence ID" value="CAA0113431.1"/>
    <property type="molecule type" value="Genomic_DNA"/>
</dbReference>
<evidence type="ECO:0000313" key="2">
    <source>
        <dbReference type="Proteomes" id="UP000441399"/>
    </source>
</evidence>
<reference evidence="1 2" key="1">
    <citation type="submission" date="2019-11" db="EMBL/GenBank/DDBJ databases">
        <authorList>
            <person name="Holert J."/>
        </authorList>
    </citation>
    <scope>NUCLEOTIDE SEQUENCE [LARGE SCALE GENOMIC DNA]</scope>
    <source>
        <strain evidence="1">SB11_3</strain>
    </source>
</reference>
<proteinExistence type="predicted"/>
<accession>A0A5S9Q6U7</accession>
<gene>
    <name evidence="1" type="ORF">OPDIPICF_04724</name>
</gene>
<name>A0A5S9Q6U7_9GAMM</name>
<sequence length="71" mass="8082">MLRIYWTSAALRLRPVLRAFCVFHGGVHSTSFTQALLKAGYDFAPAFLFIQVVKSGVSKRSKLVWFMCRQA</sequence>
<dbReference type="Proteomes" id="UP000441399">
    <property type="component" value="Unassembled WGS sequence"/>
</dbReference>
<dbReference type="AlphaFoldDB" id="A0A5S9Q6U7"/>
<protein>
    <submittedName>
        <fullName evidence="1">Uncharacterized protein</fullName>
    </submittedName>
</protein>
<organism evidence="1 2">
    <name type="scientific">BD1-7 clade bacterium</name>
    <dbReference type="NCBI Taxonomy" id="2029982"/>
    <lineage>
        <taxon>Bacteria</taxon>
        <taxon>Pseudomonadati</taxon>
        <taxon>Pseudomonadota</taxon>
        <taxon>Gammaproteobacteria</taxon>
        <taxon>Cellvibrionales</taxon>
        <taxon>Spongiibacteraceae</taxon>
        <taxon>BD1-7 clade</taxon>
    </lineage>
</organism>
<keyword evidence="2" id="KW-1185">Reference proteome</keyword>
<evidence type="ECO:0000313" key="1">
    <source>
        <dbReference type="EMBL" id="CAA0113431.1"/>
    </source>
</evidence>